<keyword evidence="2" id="KW-1185">Reference proteome</keyword>
<proteinExistence type="predicted"/>
<gene>
    <name evidence="1" type="ORF">COCSUDRAFT_33083</name>
</gene>
<dbReference type="RefSeq" id="XP_005648020.1">
    <property type="nucleotide sequence ID" value="XM_005647963.1"/>
</dbReference>
<sequence length="90" mass="10343">MKRDQKCIFLLHVLTRLRIGSLDPLEQYFLDETSRNGVGNGVSFPKRTTDTSPLQSSSYNYPNWAASFGIYTSLVTRLWGSLQFRRGAFY</sequence>
<organism evidence="1 2">
    <name type="scientific">Coccomyxa subellipsoidea (strain C-169)</name>
    <name type="common">Green microalga</name>
    <dbReference type="NCBI Taxonomy" id="574566"/>
    <lineage>
        <taxon>Eukaryota</taxon>
        <taxon>Viridiplantae</taxon>
        <taxon>Chlorophyta</taxon>
        <taxon>core chlorophytes</taxon>
        <taxon>Trebouxiophyceae</taxon>
        <taxon>Trebouxiophyceae incertae sedis</taxon>
        <taxon>Coccomyxaceae</taxon>
        <taxon>Coccomyxa</taxon>
        <taxon>Coccomyxa subellipsoidea</taxon>
    </lineage>
</organism>
<dbReference type="GeneID" id="17041468"/>
<comment type="caution">
    <text evidence="1">The sequence shown here is derived from an EMBL/GenBank/DDBJ whole genome shotgun (WGS) entry which is preliminary data.</text>
</comment>
<dbReference type="EMBL" id="AGSI01000007">
    <property type="protein sequence ID" value="EIE23476.1"/>
    <property type="molecule type" value="Genomic_DNA"/>
</dbReference>
<dbReference type="Proteomes" id="UP000007264">
    <property type="component" value="Unassembled WGS sequence"/>
</dbReference>
<protein>
    <submittedName>
        <fullName evidence="1">Uncharacterized protein</fullName>
    </submittedName>
</protein>
<evidence type="ECO:0000313" key="1">
    <source>
        <dbReference type="EMBL" id="EIE23476.1"/>
    </source>
</evidence>
<evidence type="ECO:0000313" key="2">
    <source>
        <dbReference type="Proteomes" id="UP000007264"/>
    </source>
</evidence>
<name>I0YYK7_COCSC</name>
<dbReference type="AlphaFoldDB" id="I0YYK7"/>
<reference evidence="1 2" key="1">
    <citation type="journal article" date="2012" name="Genome Biol.">
        <title>The genome of the polar eukaryotic microalga coccomyxa subellipsoidea reveals traits of cold adaptation.</title>
        <authorList>
            <person name="Blanc G."/>
            <person name="Agarkova I."/>
            <person name="Grimwood J."/>
            <person name="Kuo A."/>
            <person name="Brueggeman A."/>
            <person name="Dunigan D."/>
            <person name="Gurnon J."/>
            <person name="Ladunga I."/>
            <person name="Lindquist E."/>
            <person name="Lucas S."/>
            <person name="Pangilinan J."/>
            <person name="Proschold T."/>
            <person name="Salamov A."/>
            <person name="Schmutz J."/>
            <person name="Weeks D."/>
            <person name="Yamada T."/>
            <person name="Claverie J.M."/>
            <person name="Grigoriev I."/>
            <person name="Van Etten J."/>
            <person name="Lomsadze A."/>
            <person name="Borodovsky M."/>
        </authorList>
    </citation>
    <scope>NUCLEOTIDE SEQUENCE [LARGE SCALE GENOMIC DNA]</scope>
    <source>
        <strain evidence="1 2">C-169</strain>
    </source>
</reference>
<accession>I0YYK7</accession>
<dbReference type="KEGG" id="csl:COCSUDRAFT_33083"/>